<accession>H7EHI7</accession>
<comment type="caution">
    <text evidence="3">The sequence shown here is derived from an EMBL/GenBank/DDBJ whole genome shotgun (WGS) entry which is preliminary data.</text>
</comment>
<organism evidence="3 4">
    <name type="scientific">Treponema saccharophilum DSM 2985</name>
    <dbReference type="NCBI Taxonomy" id="907348"/>
    <lineage>
        <taxon>Bacteria</taxon>
        <taxon>Pseudomonadati</taxon>
        <taxon>Spirochaetota</taxon>
        <taxon>Spirochaetia</taxon>
        <taxon>Spirochaetales</taxon>
        <taxon>Treponemataceae</taxon>
        <taxon>Treponema</taxon>
    </lineage>
</organism>
<keyword evidence="2" id="KW-0472">Membrane</keyword>
<dbReference type="OrthoDB" id="361765at2"/>
<evidence type="ECO:0000256" key="2">
    <source>
        <dbReference type="SAM" id="Phobius"/>
    </source>
</evidence>
<dbReference type="EMBL" id="AGRW01000028">
    <property type="protein sequence ID" value="EIC02933.1"/>
    <property type="molecule type" value="Genomic_DNA"/>
</dbReference>
<evidence type="ECO:0000313" key="3">
    <source>
        <dbReference type="EMBL" id="EIC02933.1"/>
    </source>
</evidence>
<feature type="region of interest" description="Disordered" evidence="1">
    <location>
        <begin position="67"/>
        <end position="89"/>
    </location>
</feature>
<dbReference type="eggNOG" id="ENOG502ZICM">
    <property type="taxonomic scope" value="Bacteria"/>
</dbReference>
<evidence type="ECO:0000256" key="1">
    <source>
        <dbReference type="SAM" id="MobiDB-lite"/>
    </source>
</evidence>
<feature type="transmembrane region" description="Helical" evidence="2">
    <location>
        <begin position="35"/>
        <end position="57"/>
    </location>
</feature>
<dbReference type="STRING" id="907348.TresaDRAFT_2586"/>
<protein>
    <submittedName>
        <fullName evidence="3">Uncharacterized protein</fullName>
    </submittedName>
</protein>
<dbReference type="PATRIC" id="fig|907348.3.peg.255"/>
<evidence type="ECO:0000313" key="4">
    <source>
        <dbReference type="Proteomes" id="UP000003571"/>
    </source>
</evidence>
<dbReference type="RefSeq" id="WP_002702118.1">
    <property type="nucleotide sequence ID" value="NZ_AGRW01000028.1"/>
</dbReference>
<keyword evidence="4" id="KW-1185">Reference proteome</keyword>
<dbReference type="Proteomes" id="UP000003571">
    <property type="component" value="Unassembled WGS sequence"/>
</dbReference>
<dbReference type="AlphaFoldDB" id="H7EHI7"/>
<proteinExistence type="predicted"/>
<feature type="compositionally biased region" description="Basic and acidic residues" evidence="1">
    <location>
        <begin position="80"/>
        <end position="89"/>
    </location>
</feature>
<sequence>MISIIIGFVLVFFTVFACLPSGAFGLGWGSDIVLFLKGASPVFSAVVGIVSLMVGFADVRDKREAKREEAESEAVSAAPSKERGEGRPL</sequence>
<keyword evidence="2" id="KW-0812">Transmembrane</keyword>
<reference evidence="3 4" key="1">
    <citation type="submission" date="2011-09" db="EMBL/GenBank/DDBJ databases">
        <title>The draft genome of Treponema saccharophilum DSM 2985.</title>
        <authorList>
            <consortium name="US DOE Joint Genome Institute (JGI-PGF)"/>
            <person name="Lucas S."/>
            <person name="Copeland A."/>
            <person name="Lapidus A."/>
            <person name="Glavina del Rio T."/>
            <person name="Dalin E."/>
            <person name="Tice H."/>
            <person name="Bruce D."/>
            <person name="Goodwin L."/>
            <person name="Pitluck S."/>
            <person name="Peters L."/>
            <person name="Kyrpides N."/>
            <person name="Mavromatis K."/>
            <person name="Ivanova N."/>
            <person name="Markowitz V."/>
            <person name="Cheng J.-F."/>
            <person name="Hugenholtz P."/>
            <person name="Woyke T."/>
            <person name="Wu D."/>
            <person name="Gronow S."/>
            <person name="Wellnitz S."/>
            <person name="Brambilla E."/>
            <person name="Klenk H.-P."/>
            <person name="Eisen J.A."/>
        </authorList>
    </citation>
    <scope>NUCLEOTIDE SEQUENCE [LARGE SCALE GENOMIC DNA]</scope>
    <source>
        <strain evidence="3 4">DSM 2985</strain>
    </source>
</reference>
<gene>
    <name evidence="3" type="ORF">TresaDRAFT_2586</name>
</gene>
<name>H7EHI7_9SPIR</name>
<keyword evidence="2" id="KW-1133">Transmembrane helix</keyword>